<evidence type="ECO:0000256" key="1">
    <source>
        <dbReference type="SAM" id="MobiDB-lite"/>
    </source>
</evidence>
<accession>A0A4R8LWR7</accession>
<dbReference type="AlphaFoldDB" id="A0A4R8LWR7"/>
<dbReference type="RefSeq" id="WP_166668934.1">
    <property type="nucleotide sequence ID" value="NZ_BSUS01000001.1"/>
</dbReference>
<evidence type="ECO:0000256" key="2">
    <source>
        <dbReference type="SAM" id="SignalP"/>
    </source>
</evidence>
<keyword evidence="4" id="KW-1185">Reference proteome</keyword>
<feature type="signal peptide" evidence="2">
    <location>
        <begin position="1"/>
        <end position="28"/>
    </location>
</feature>
<feature type="chain" id="PRO_5020187575" evidence="2">
    <location>
        <begin position="29"/>
        <end position="55"/>
    </location>
</feature>
<organism evidence="3 4">
    <name type="scientific">Alicyclobacillus sacchari</name>
    <dbReference type="NCBI Taxonomy" id="392010"/>
    <lineage>
        <taxon>Bacteria</taxon>
        <taxon>Bacillati</taxon>
        <taxon>Bacillota</taxon>
        <taxon>Bacilli</taxon>
        <taxon>Bacillales</taxon>
        <taxon>Alicyclobacillaceae</taxon>
        <taxon>Alicyclobacillus</taxon>
    </lineage>
</organism>
<comment type="caution">
    <text evidence="3">The sequence shown here is derived from an EMBL/GenBank/DDBJ whole genome shotgun (WGS) entry which is preliminary data.</text>
</comment>
<name>A0A4R8LWR7_9BACL</name>
<proteinExistence type="predicted"/>
<evidence type="ECO:0000313" key="4">
    <source>
        <dbReference type="Proteomes" id="UP000294581"/>
    </source>
</evidence>
<feature type="compositionally biased region" description="Pro residues" evidence="1">
    <location>
        <begin position="44"/>
        <end position="55"/>
    </location>
</feature>
<reference evidence="3 4" key="1">
    <citation type="submission" date="2019-03" db="EMBL/GenBank/DDBJ databases">
        <title>Genomic Encyclopedia of Type Strains, Phase IV (KMG-IV): sequencing the most valuable type-strain genomes for metagenomic binning, comparative biology and taxonomic classification.</title>
        <authorList>
            <person name="Goeker M."/>
        </authorList>
    </citation>
    <scope>NUCLEOTIDE SEQUENCE [LARGE SCALE GENOMIC DNA]</scope>
    <source>
        <strain evidence="3 4">DSM 17974</strain>
    </source>
</reference>
<dbReference type="Proteomes" id="UP000294581">
    <property type="component" value="Unassembled WGS sequence"/>
</dbReference>
<gene>
    <name evidence="3" type="ORF">C7445_101256</name>
</gene>
<evidence type="ECO:0000313" key="3">
    <source>
        <dbReference type="EMBL" id="TDY51255.1"/>
    </source>
</evidence>
<feature type="region of interest" description="Disordered" evidence="1">
    <location>
        <begin position="33"/>
        <end position="55"/>
    </location>
</feature>
<keyword evidence="2" id="KW-0732">Signal</keyword>
<protein>
    <submittedName>
        <fullName evidence="3">Uncharacterized protein</fullName>
    </submittedName>
</protein>
<sequence length="55" mass="5591">MKHLKKALIFGSLVAATLLSVAPAVVDAATTSGTSATVGGYQPMQPPYPASYPTL</sequence>
<dbReference type="EMBL" id="SORF01000001">
    <property type="protein sequence ID" value="TDY51255.1"/>
    <property type="molecule type" value="Genomic_DNA"/>
</dbReference>